<evidence type="ECO:0000313" key="2">
    <source>
        <dbReference type="EMBL" id="CAL8119322.1"/>
    </source>
</evidence>
<dbReference type="Proteomes" id="UP001642540">
    <property type="component" value="Unassembled WGS sequence"/>
</dbReference>
<name>A0ABP1R4B1_9HEXA</name>
<feature type="compositionally biased region" description="Basic and acidic residues" evidence="1">
    <location>
        <begin position="26"/>
        <end position="47"/>
    </location>
</feature>
<keyword evidence="3" id="KW-1185">Reference proteome</keyword>
<protein>
    <submittedName>
        <fullName evidence="2">Uncharacterized protein</fullName>
    </submittedName>
</protein>
<dbReference type="EMBL" id="CAXLJM020000058">
    <property type="protein sequence ID" value="CAL8119322.1"/>
    <property type="molecule type" value="Genomic_DNA"/>
</dbReference>
<feature type="region of interest" description="Disordered" evidence="1">
    <location>
        <begin position="129"/>
        <end position="152"/>
    </location>
</feature>
<sequence length="175" mass="19702">MFQLNDDFRAEDSDSSLEGCNFPDKSPSENVDRSEGSPDPRYVIPDEHLYNQSPSLLSSKWRNESLIAGGTHLSWKDAITNISTEDDDDEEAGRKLYKDNSEGYWHTDSGNEDLDETKFEEPDEAEELGTVGRAKDNLSAQCKKPDKRENGSDLVFSNETNINDNLNFGFLILSI</sequence>
<feature type="region of interest" description="Disordered" evidence="1">
    <location>
        <begin position="1"/>
        <end position="47"/>
    </location>
</feature>
<organism evidence="2 3">
    <name type="scientific">Orchesella dallaii</name>
    <dbReference type="NCBI Taxonomy" id="48710"/>
    <lineage>
        <taxon>Eukaryota</taxon>
        <taxon>Metazoa</taxon>
        <taxon>Ecdysozoa</taxon>
        <taxon>Arthropoda</taxon>
        <taxon>Hexapoda</taxon>
        <taxon>Collembola</taxon>
        <taxon>Entomobryomorpha</taxon>
        <taxon>Entomobryoidea</taxon>
        <taxon>Orchesellidae</taxon>
        <taxon>Orchesellinae</taxon>
        <taxon>Orchesella</taxon>
    </lineage>
</organism>
<gene>
    <name evidence="2" type="ORF">ODALV1_LOCUS18498</name>
</gene>
<feature type="compositionally biased region" description="Basic and acidic residues" evidence="1">
    <location>
        <begin position="92"/>
        <end position="101"/>
    </location>
</feature>
<feature type="compositionally biased region" description="Basic and acidic residues" evidence="1">
    <location>
        <begin position="1"/>
        <end position="12"/>
    </location>
</feature>
<reference evidence="2 3" key="1">
    <citation type="submission" date="2024-08" db="EMBL/GenBank/DDBJ databases">
        <authorList>
            <person name="Cucini C."/>
            <person name="Frati F."/>
        </authorList>
    </citation>
    <scope>NUCLEOTIDE SEQUENCE [LARGE SCALE GENOMIC DNA]</scope>
</reference>
<feature type="region of interest" description="Disordered" evidence="1">
    <location>
        <begin position="82"/>
        <end position="116"/>
    </location>
</feature>
<comment type="caution">
    <text evidence="2">The sequence shown here is derived from an EMBL/GenBank/DDBJ whole genome shotgun (WGS) entry which is preliminary data.</text>
</comment>
<proteinExistence type="predicted"/>
<accession>A0ABP1R4B1</accession>
<evidence type="ECO:0000313" key="3">
    <source>
        <dbReference type="Proteomes" id="UP001642540"/>
    </source>
</evidence>
<evidence type="ECO:0000256" key="1">
    <source>
        <dbReference type="SAM" id="MobiDB-lite"/>
    </source>
</evidence>